<sequence length="1252" mass="139557">MPARNNSLGSGSIAKVRAKKTTTVKKNMPPVVEPTGSTAIQTKIGLNCKLDAGNVEIQSQQLKDEVALQDVKARGLMGYGYGKITHNSFEFGFSNNRSLNEAEVTSIKKSIYENGPLTHRHPIPLLFSTDASQYPLKLKFTTVLTPQLRPKPLSGRHRKFAIEELKGDYTKEKEGADAKLKQYEENPADDISQEVIDDLRKKVKEMERRLVQIEYHILLSKNEKLHTYKATAEEETAGCARMLIEYERTLCQDKINTKKMIEEALIAKAAMLKEDIANSNASQLLTVHAMRRFYTFVSRVRYYQSISWWTQKWWTDVYKDVYGGAFEAILRSMSDVMEMACLSSMFLSKEELRTITVLLEQNKKHGRHSVALKSIPDGEEFEGYRILKRAIEKSREEIRVFDIEREHRFEMLWAPDVLTAMDNVYIVNYGSTAVELQGVDTTFNAGVQSIKQAYAEAILAGLRKKWSEFQFDSGSADGIAISQGLERLQYLLDPDLDPLVLPLPTNRSLYNILSQLKGVKESIAEVCTWIEPCINMGVNTSNKPDRLRDPCVIVQELWRYVFSQRKGALVQMMEVITRSESFVSRYHDVQRKTVNSAYLKATKAAVQDRAGTEGDDKGEVNAGERGKKDDPKAIDEVFAGDWEDKNIDIVGYIQQVASILSKAMKRSTISKGPWTDGDALTPVQKAQNPVLHMLDRSALDWKHVTNNSKAKESKIFIAQALYCLHSYRYMTPRLLHIPAVKRLRDKIGNLLGKSVQGRIVIGDHHRMELEGIVESSWQWWDEPFIAEWTNRASQVEKWASSERMSGVGGKKSRARKGGMVEGAAGGVVEGASKRQKPESGSRTQRKRASIGESAAASMMETNANSTVKSAGVVQSEVTDIDMDLTMGPVPAEESNGVDMSAISAAYDDAKRALENLMTKSCFSATLEGTPSSGAPVPYEVYSAMEHLKWATEMNISRALAREQGKIFKASIPDHRISVTLPKWTDEHIVNLPGDVMVPGYFGYNFTKDFNKSDCAYWTDVLNARSSVGGGPDGRVDASFLPSSQLESILSGPNSSGRVAAHLAQHDEQPMDVEIDVRNTNVEEPVNKEAHEKKSSGTKRPAIIRGIVFTITTPRVRPAKATIQTAAKSKAKKPVNFLTESQLKGQLGDVNLEYTHAVGPSPSSTLSNPSLTPSMIMTQPYLNTPEVSALPVERKTKKDKSRYHSPDDDRVPNKRPQGCLLHAESSESTRRISTRVPKPTAKVMSSTRGRPSG</sequence>
<keyword evidence="4" id="KW-1185">Reference proteome</keyword>
<gene>
    <name evidence="3" type="ORF">EW146_g5588</name>
</gene>
<feature type="compositionally biased region" description="Basic and acidic residues" evidence="2">
    <location>
        <begin position="610"/>
        <end position="630"/>
    </location>
</feature>
<feature type="compositionally biased region" description="Basic and acidic residues" evidence="2">
    <location>
        <begin position="1191"/>
        <end position="1211"/>
    </location>
</feature>
<keyword evidence="1" id="KW-0175">Coiled coil</keyword>
<evidence type="ECO:0000313" key="4">
    <source>
        <dbReference type="Proteomes" id="UP000310158"/>
    </source>
</evidence>
<feature type="region of interest" description="Disordered" evidence="2">
    <location>
        <begin position="804"/>
        <end position="853"/>
    </location>
</feature>
<evidence type="ECO:0000256" key="1">
    <source>
        <dbReference type="SAM" id="Coils"/>
    </source>
</evidence>
<proteinExistence type="predicted"/>
<protein>
    <submittedName>
        <fullName evidence="3">Uncharacterized protein</fullName>
    </submittedName>
</protein>
<name>A0A4S4LWR9_9AGAM</name>
<reference evidence="3 4" key="1">
    <citation type="submission" date="2019-02" db="EMBL/GenBank/DDBJ databases">
        <title>Genome sequencing of the rare red list fungi Bondarzewia mesenterica.</title>
        <authorList>
            <person name="Buettner E."/>
            <person name="Kellner H."/>
        </authorList>
    </citation>
    <scope>NUCLEOTIDE SEQUENCE [LARGE SCALE GENOMIC DNA]</scope>
    <source>
        <strain evidence="3 4">DSM 108281</strain>
    </source>
</reference>
<dbReference type="AlphaFoldDB" id="A0A4S4LWR9"/>
<dbReference type="Proteomes" id="UP000310158">
    <property type="component" value="Unassembled WGS sequence"/>
</dbReference>
<feature type="compositionally biased region" description="Gly residues" evidence="2">
    <location>
        <begin position="819"/>
        <end position="828"/>
    </location>
</feature>
<feature type="compositionally biased region" description="Polar residues" evidence="2">
    <location>
        <begin position="1242"/>
        <end position="1252"/>
    </location>
</feature>
<organism evidence="3 4">
    <name type="scientific">Bondarzewia mesenterica</name>
    <dbReference type="NCBI Taxonomy" id="1095465"/>
    <lineage>
        <taxon>Eukaryota</taxon>
        <taxon>Fungi</taxon>
        <taxon>Dikarya</taxon>
        <taxon>Basidiomycota</taxon>
        <taxon>Agaricomycotina</taxon>
        <taxon>Agaricomycetes</taxon>
        <taxon>Russulales</taxon>
        <taxon>Bondarzewiaceae</taxon>
        <taxon>Bondarzewia</taxon>
    </lineage>
</organism>
<feature type="region of interest" description="Disordered" evidence="2">
    <location>
        <begin position="608"/>
        <end position="630"/>
    </location>
</feature>
<evidence type="ECO:0000313" key="3">
    <source>
        <dbReference type="EMBL" id="THH14790.1"/>
    </source>
</evidence>
<feature type="region of interest" description="Disordered" evidence="2">
    <location>
        <begin position="1"/>
        <end position="22"/>
    </location>
</feature>
<feature type="compositionally biased region" description="Polar residues" evidence="2">
    <location>
        <begin position="1"/>
        <end position="10"/>
    </location>
</feature>
<comment type="caution">
    <text evidence="3">The sequence shown here is derived from an EMBL/GenBank/DDBJ whole genome shotgun (WGS) entry which is preliminary data.</text>
</comment>
<accession>A0A4S4LWR9</accession>
<dbReference type="EMBL" id="SGPL01000250">
    <property type="protein sequence ID" value="THH14790.1"/>
    <property type="molecule type" value="Genomic_DNA"/>
</dbReference>
<feature type="region of interest" description="Disordered" evidence="2">
    <location>
        <begin position="1191"/>
        <end position="1252"/>
    </location>
</feature>
<evidence type="ECO:0000256" key="2">
    <source>
        <dbReference type="SAM" id="MobiDB-lite"/>
    </source>
</evidence>
<feature type="coiled-coil region" evidence="1">
    <location>
        <begin position="166"/>
        <end position="216"/>
    </location>
</feature>